<dbReference type="GO" id="GO:0010468">
    <property type="term" value="P:regulation of gene expression"/>
    <property type="evidence" value="ECO:0007669"/>
    <property type="project" value="InterPro"/>
</dbReference>
<dbReference type="AlphaFoldDB" id="A0A565CLV1"/>
<dbReference type="Proteomes" id="UP000489600">
    <property type="component" value="Unassembled WGS sequence"/>
</dbReference>
<name>A0A565CLV1_9BRAS</name>
<dbReference type="CDD" id="cd10910">
    <property type="entry name" value="PIN_limkain_b1_N_like"/>
    <property type="match status" value="1"/>
</dbReference>
<reference evidence="2" key="1">
    <citation type="submission" date="2019-07" db="EMBL/GenBank/DDBJ databases">
        <authorList>
            <person name="Dittberner H."/>
        </authorList>
    </citation>
    <scope>NUCLEOTIDE SEQUENCE [LARGE SCALE GENOMIC DNA]</scope>
</reference>
<accession>A0A565CLV1</accession>
<organism evidence="2 3">
    <name type="scientific">Arabis nemorensis</name>
    <dbReference type="NCBI Taxonomy" id="586526"/>
    <lineage>
        <taxon>Eukaryota</taxon>
        <taxon>Viridiplantae</taxon>
        <taxon>Streptophyta</taxon>
        <taxon>Embryophyta</taxon>
        <taxon>Tracheophyta</taxon>
        <taxon>Spermatophyta</taxon>
        <taxon>Magnoliopsida</taxon>
        <taxon>eudicotyledons</taxon>
        <taxon>Gunneridae</taxon>
        <taxon>Pentapetalae</taxon>
        <taxon>rosids</taxon>
        <taxon>malvids</taxon>
        <taxon>Brassicales</taxon>
        <taxon>Brassicaceae</taxon>
        <taxon>Arabideae</taxon>
        <taxon>Arabis</taxon>
    </lineage>
</organism>
<dbReference type="EMBL" id="CABITT030000008">
    <property type="protein sequence ID" value="VVB14629.1"/>
    <property type="molecule type" value="Genomic_DNA"/>
</dbReference>
<proteinExistence type="predicted"/>
<gene>
    <name evidence="2" type="ORF">ANE_LOCUS25073</name>
</gene>
<evidence type="ECO:0000313" key="3">
    <source>
        <dbReference type="Proteomes" id="UP000489600"/>
    </source>
</evidence>
<keyword evidence="3" id="KW-1185">Reference proteome</keyword>
<evidence type="ECO:0008006" key="4">
    <source>
        <dbReference type="Google" id="ProtNLM"/>
    </source>
</evidence>
<evidence type="ECO:0000313" key="2">
    <source>
        <dbReference type="EMBL" id="VVB14629.1"/>
    </source>
</evidence>
<dbReference type="PANTHER" id="PTHR14379">
    <property type="entry name" value="LIMKAIN B LKAP"/>
    <property type="match status" value="1"/>
</dbReference>
<dbReference type="GO" id="GO:0005777">
    <property type="term" value="C:peroxisome"/>
    <property type="evidence" value="ECO:0007669"/>
    <property type="project" value="InterPro"/>
</dbReference>
<sequence length="303" mass="34561">MRRSFRKQILHRLGKKYAVAEIRGQLSIAGQISLDIVRFAQGLYPLRTAFVVISKHIPEIEETKRVLRCLQTRYQHPVLIVDPTAHGDERWILVKEPSTGVFWDAKDCPFPAGWSADTIYTKIRSAFTEAYCVSGNMPISSYADEMNNESWNKPPESESRINHLILAGDKPARLERMLNDMLLWLIHNPHPSDLIVVADNIRDEIFEMLKSYVIRGHNVFIVTPSKDTGPERHDWPGSLLDQSRDREEERYQESSLATCHAHLRSGCDLDGLKASSGSATSISSKFVLRNMVTRFKEATQQPF</sequence>
<feature type="region of interest" description="Disordered" evidence="1">
    <location>
        <begin position="225"/>
        <end position="252"/>
    </location>
</feature>
<dbReference type="InterPro" id="IPR024768">
    <property type="entry name" value="Marf1"/>
</dbReference>
<dbReference type="OrthoDB" id="1113968at2759"/>
<protein>
    <recommendedName>
        <fullName evidence="4">NYN domain-containing protein</fullName>
    </recommendedName>
</protein>
<dbReference type="PANTHER" id="PTHR14379:SF59">
    <property type="entry name" value="NYN DOMAIN-CONTAINING PROTEIN"/>
    <property type="match status" value="1"/>
</dbReference>
<evidence type="ECO:0000256" key="1">
    <source>
        <dbReference type="SAM" id="MobiDB-lite"/>
    </source>
</evidence>
<comment type="caution">
    <text evidence="2">The sequence shown here is derived from an EMBL/GenBank/DDBJ whole genome shotgun (WGS) entry which is preliminary data.</text>
</comment>
<feature type="compositionally biased region" description="Basic and acidic residues" evidence="1">
    <location>
        <begin position="242"/>
        <end position="252"/>
    </location>
</feature>